<keyword evidence="3" id="KW-1185">Reference proteome</keyword>
<feature type="region of interest" description="Disordered" evidence="1">
    <location>
        <begin position="17"/>
        <end position="37"/>
    </location>
</feature>
<gene>
    <name evidence="2" type="ordered locus">MYSTI_07812</name>
</gene>
<dbReference type="KEGG" id="msd:MYSTI_07812"/>
<proteinExistence type="predicted"/>
<dbReference type="Proteomes" id="UP000011131">
    <property type="component" value="Chromosome"/>
</dbReference>
<dbReference type="PATRIC" id="fig|1278073.3.peg.7948"/>
<dbReference type="RefSeq" id="WP_015353337.1">
    <property type="nucleotide sequence ID" value="NC_020126.1"/>
</dbReference>
<name>L7UR73_MYXSD</name>
<keyword evidence="2" id="KW-0449">Lipoprotein</keyword>
<dbReference type="STRING" id="1278073.MYSTI_07812"/>
<feature type="compositionally biased region" description="Polar residues" evidence="1">
    <location>
        <begin position="19"/>
        <end position="33"/>
    </location>
</feature>
<accession>L7UR73</accession>
<dbReference type="EMBL" id="CP004025">
    <property type="protein sequence ID" value="AGC49084.1"/>
    <property type="molecule type" value="Genomic_DNA"/>
</dbReference>
<dbReference type="HOGENOM" id="CLU_1260321_0_0_7"/>
<dbReference type="OrthoDB" id="5507264at2"/>
<protein>
    <submittedName>
        <fullName evidence="2">Putative lipoprotein</fullName>
    </submittedName>
</protein>
<dbReference type="AlphaFoldDB" id="L7UR73"/>
<evidence type="ECO:0000313" key="2">
    <source>
        <dbReference type="EMBL" id="AGC49084.1"/>
    </source>
</evidence>
<evidence type="ECO:0000313" key="3">
    <source>
        <dbReference type="Proteomes" id="UP000011131"/>
    </source>
</evidence>
<dbReference type="PROSITE" id="PS51257">
    <property type="entry name" value="PROKAR_LIPOPROTEIN"/>
    <property type="match status" value="1"/>
</dbReference>
<evidence type="ECO:0000256" key="1">
    <source>
        <dbReference type="SAM" id="MobiDB-lite"/>
    </source>
</evidence>
<organism evidence="2 3">
    <name type="scientific">Myxococcus stipitatus (strain DSM 14675 / JCM 12634 / Mx s8)</name>
    <dbReference type="NCBI Taxonomy" id="1278073"/>
    <lineage>
        <taxon>Bacteria</taxon>
        <taxon>Pseudomonadati</taxon>
        <taxon>Myxococcota</taxon>
        <taxon>Myxococcia</taxon>
        <taxon>Myxococcales</taxon>
        <taxon>Cystobacterineae</taxon>
        <taxon>Myxococcaceae</taxon>
        <taxon>Myxococcus</taxon>
    </lineage>
</organism>
<sequence>MMRFVLALSMLLAGGCSRPSGSEAPSTQAQSAVASDDAVPLPGKLKFKDADDRERFSLKPKDDGSKLVDGEDRELARLKWKGATLKVSSPEDVPLGYVLGSSGGAFIVRDGAQKQVLYTLARQGAGWMLTGAKGEVLYTVSADGDGARIQDASGAEVARVKVREGKVSLKDPSGKTLLATKSLVNADAAACLAFEKMDLPFRVALLHQLQTPPSSGSSP</sequence>
<reference evidence="2 3" key="1">
    <citation type="journal article" date="2013" name="Genome Announc.">
        <title>Complete genome sequence of Myxococcus stipitatus strain DSM 14675, a fruiting myxobacterium.</title>
        <authorList>
            <person name="Huntley S."/>
            <person name="Kneip S."/>
            <person name="Treuner-Lange A."/>
            <person name="Sogaard-Andersen L."/>
        </authorList>
    </citation>
    <scope>NUCLEOTIDE SEQUENCE [LARGE SCALE GENOMIC DNA]</scope>
    <source>
        <strain evidence="3">DSM 14675 / JCM 12634 / Mx s8</strain>
    </source>
</reference>